<dbReference type="RefSeq" id="WP_013282763.1">
    <property type="nucleotide sequence ID" value="NC_014389.1"/>
</dbReference>
<proteinExistence type="predicted"/>
<evidence type="ECO:0000313" key="1">
    <source>
        <dbReference type="EMBL" id="ADL36114.1"/>
    </source>
</evidence>
<dbReference type="AlphaFoldDB" id="E0S3Y2"/>
<evidence type="ECO:0000313" key="2">
    <source>
        <dbReference type="Proteomes" id="UP000001299"/>
    </source>
</evidence>
<protein>
    <submittedName>
        <fullName evidence="1">Uncharacterized protein</fullName>
    </submittedName>
</protein>
<geneLocation type="plasmid" evidence="1 2">
    <name>pCY360</name>
</geneLocation>
<dbReference type="EMBL" id="CP001812">
    <property type="protein sequence ID" value="ADL36114.1"/>
    <property type="molecule type" value="Genomic_DNA"/>
</dbReference>
<dbReference type="HOGENOM" id="CLU_1755449_0_0_9"/>
<gene>
    <name evidence="1" type="ordered locus">bpr_II176</name>
</gene>
<keyword evidence="1" id="KW-0614">Plasmid</keyword>
<dbReference type="KEGG" id="bpb:bpr_II176"/>
<keyword evidence="2" id="KW-1185">Reference proteome</keyword>
<organism evidence="1 2">
    <name type="scientific">Butyrivibrio proteoclasticus (strain ATCC 51982 / DSM 14932 / B316)</name>
    <name type="common">Clostridium proteoclasticum</name>
    <dbReference type="NCBI Taxonomy" id="515622"/>
    <lineage>
        <taxon>Bacteria</taxon>
        <taxon>Bacillati</taxon>
        <taxon>Bacillota</taxon>
        <taxon>Clostridia</taxon>
        <taxon>Lachnospirales</taxon>
        <taxon>Lachnospiraceae</taxon>
        <taxon>Butyrivibrio</taxon>
    </lineage>
</organism>
<name>E0S3Y2_BUTPB</name>
<sequence length="148" mass="17478">MEKRISESIKYSINLRGLNYVEDFIKKLPDMAKEYNKSELWADHVKCMIDCGLQIIFIHTNDIGEDEEKDMIFDAYIGYDIIGYNLEYMGTFNGINVDNLCRRYERDPEFVFEQEWDMTKEEAVMSILGEQKDNDVYIVNSDGYTDDM</sequence>
<dbReference type="Proteomes" id="UP000001299">
    <property type="component" value="Plasmid pCY360"/>
</dbReference>
<accession>E0S3Y2</accession>
<reference evidence="1 2" key="1">
    <citation type="journal article" date="2010" name="PLoS ONE">
        <title>The glycobiome of the rumen bacterium Butyrivibrio proteoclasticus B316(T) highlights adaptation to a polysaccharide-rich environment.</title>
        <authorList>
            <person name="Kelly W.J."/>
            <person name="Leahy S.C."/>
            <person name="Altermann E."/>
            <person name="Yeoman C.J."/>
            <person name="Dunne J.C."/>
            <person name="Kong Z."/>
            <person name="Pacheco D.M."/>
            <person name="Li D."/>
            <person name="Noel S.J."/>
            <person name="Moon C.D."/>
            <person name="Cookson A.L."/>
            <person name="Attwood G.T."/>
        </authorList>
    </citation>
    <scope>NUCLEOTIDE SEQUENCE [LARGE SCALE GENOMIC DNA]</scope>
    <source>
        <strain evidence="2">ATCC 51982 / DSM 14932 / B316</strain>
        <plasmid evidence="2">Plasmid pCY360</plasmid>
    </source>
</reference>